<evidence type="ECO:0000256" key="10">
    <source>
        <dbReference type="ARBA" id="ARBA00022842"/>
    </source>
</evidence>
<name>A0A7Y2H2C3_UNCEI</name>
<evidence type="ECO:0000256" key="9">
    <source>
        <dbReference type="ARBA" id="ARBA00022840"/>
    </source>
</evidence>
<dbReference type="GO" id="GO:0046872">
    <property type="term" value="F:metal ion binding"/>
    <property type="evidence" value="ECO:0007669"/>
    <property type="project" value="UniProtKB-UniRule"/>
</dbReference>
<dbReference type="AlphaFoldDB" id="A0A7Y2H2C3"/>
<dbReference type="InterPro" id="IPR013815">
    <property type="entry name" value="ATP_grasp_subdomain_1"/>
</dbReference>
<dbReference type="InterPro" id="IPR015813">
    <property type="entry name" value="Pyrv/PenolPyrv_kinase-like_dom"/>
</dbReference>
<evidence type="ECO:0000256" key="1">
    <source>
        <dbReference type="ARBA" id="ARBA00001946"/>
    </source>
</evidence>
<evidence type="ECO:0000259" key="16">
    <source>
        <dbReference type="Pfam" id="PF01326"/>
    </source>
</evidence>
<dbReference type="InterPro" id="IPR023151">
    <property type="entry name" value="PEP_util_CS"/>
</dbReference>
<feature type="binding site" evidence="13">
    <location>
        <position position="794"/>
    </location>
    <ligand>
        <name>substrate</name>
    </ligand>
</feature>
<comment type="catalytic activity">
    <reaction evidence="11">
        <text>pyruvate + phosphate + ATP = phosphoenolpyruvate + AMP + diphosphate + H(+)</text>
        <dbReference type="Rhea" id="RHEA:10756"/>
        <dbReference type="ChEBI" id="CHEBI:15361"/>
        <dbReference type="ChEBI" id="CHEBI:15378"/>
        <dbReference type="ChEBI" id="CHEBI:30616"/>
        <dbReference type="ChEBI" id="CHEBI:33019"/>
        <dbReference type="ChEBI" id="CHEBI:43474"/>
        <dbReference type="ChEBI" id="CHEBI:58702"/>
        <dbReference type="ChEBI" id="CHEBI:456215"/>
        <dbReference type="EC" id="2.7.9.1"/>
    </reaction>
</comment>
<evidence type="ECO:0000313" key="18">
    <source>
        <dbReference type="EMBL" id="NNF06934.1"/>
    </source>
</evidence>
<keyword evidence="7" id="KW-0547">Nucleotide-binding</keyword>
<comment type="cofactor">
    <cofactor evidence="1 11 14">
        <name>Mg(2+)</name>
        <dbReference type="ChEBI" id="CHEBI:18420"/>
    </cofactor>
</comment>
<sequence length="932" mass="102131">MQQDLYFFGGGKAEGRGDMKDVLGGKGAGLAEMTNAGIPVPPGFTIATGVCLEFQKEGGQTPKRVTESQVTYLARLEELMGKKLGQADDPLLVSVRSGAKFSMPGMMDTILNLGLNDESVHGLAKKTENPRFAWDCYRRFIQMFANVVLNLDKDIFEEVLEELKKARGVESDTDLTEEDLTGLVDTYKQIVNDHAGQSFPQDPSVQLAMARDAVFSSWNNPRAIYYRKQNKIPDDLGTAVNVQVMVYGNMGDDCATGVGFTRNPATGEKEFYGEYLVNAQGEDVVAGTRTPQPIAGLEQAMPEVYRELREITTRLENHYRDVQDFEFTIEQNKLYLLQTRSGKRTGTAAVRIAVEMVHEGLIDKAEAVLRVPAEDLNQLLHPRVDPAKRPTALATGLPASPGAASGHAVFLADDAFKQAEAGKPVILIRAETNPDDIHGMDAAEGIITSRGGMTSHAAVVARGMGKPCVAGCGSMRVDAKAKQCSVGDTTVSEGDWVTIDGSTGELMVGRADLIEPEIGGEFGVFMKWTDEFRKMGVRANADLPRDAEKAQSFGAEGIGLCRTEHMFFGEDRIRIVRDMILSAGEFKNLEIELNAAKSDLKSRVGAEKVRVEERLEKIKEAIKEPSEKYLGSLSKLLPLQREDFKGVLKSMAGFPVTIRTLDPPMHEFLPSAQELSVEIAVAEERGESSPELDDKKALLSRVEHLHEQNPMLGHRGCRLGVTFPEITAMQAQAIIEAACELKQEGHDVFPEIMIPLVGTHKELENQRHVVDQVAKRTMEQRGVEVDYLVGTMIEIPRAAITADEVAQSAQFFSFGTNDLTQMTLGFSRDDVAHFLPEYIKKGILKEDPFISIDQIGVGDLMRVAVKRGRSVNEKLKIGICGEHGGDPESVFFCHRLGLQYVSCSPFRVPIARLAAAQAALMARKPAEVSAMA</sequence>
<evidence type="ECO:0000256" key="3">
    <source>
        <dbReference type="ARBA" id="ARBA00011994"/>
    </source>
</evidence>
<feature type="active site" description="Tele-phosphohistidine intermediate" evidence="12">
    <location>
        <position position="456"/>
    </location>
</feature>
<accession>A0A7Y2H2C3</accession>
<keyword evidence="9" id="KW-0067">ATP-binding</keyword>
<evidence type="ECO:0000256" key="12">
    <source>
        <dbReference type="PIRSR" id="PIRSR000853-1"/>
    </source>
</evidence>
<dbReference type="Gene3D" id="3.30.1490.20">
    <property type="entry name" value="ATP-grasp fold, A domain"/>
    <property type="match status" value="1"/>
</dbReference>
<dbReference type="GO" id="GO:0005524">
    <property type="term" value="F:ATP binding"/>
    <property type="evidence" value="ECO:0007669"/>
    <property type="project" value="UniProtKB-UniRule"/>
</dbReference>
<feature type="binding site" evidence="13">
    <location>
        <position position="816"/>
    </location>
    <ligand>
        <name>substrate</name>
    </ligand>
</feature>
<dbReference type="InterPro" id="IPR000121">
    <property type="entry name" value="PEP_util_C"/>
</dbReference>
<evidence type="ECO:0000256" key="11">
    <source>
        <dbReference type="PIRNR" id="PIRNR000853"/>
    </source>
</evidence>
<dbReference type="Pfam" id="PF02896">
    <property type="entry name" value="PEP-utilizers_C"/>
    <property type="match status" value="1"/>
</dbReference>
<dbReference type="PANTHER" id="PTHR22931">
    <property type="entry name" value="PHOSPHOENOLPYRUVATE DIKINASE-RELATED"/>
    <property type="match status" value="1"/>
</dbReference>
<dbReference type="EMBL" id="JABDJR010000366">
    <property type="protein sequence ID" value="NNF06934.1"/>
    <property type="molecule type" value="Genomic_DNA"/>
</dbReference>
<evidence type="ECO:0000256" key="7">
    <source>
        <dbReference type="ARBA" id="ARBA00022741"/>
    </source>
</evidence>
<keyword evidence="10 14" id="KW-0460">Magnesium</keyword>
<feature type="binding site" evidence="14">
    <location>
        <position position="818"/>
    </location>
    <ligand>
        <name>Mg(2+)</name>
        <dbReference type="ChEBI" id="CHEBI:18420"/>
    </ligand>
</feature>
<dbReference type="PROSITE" id="PS00370">
    <property type="entry name" value="PEP_ENZYMES_PHOS_SITE"/>
    <property type="match status" value="1"/>
</dbReference>
<dbReference type="Gene3D" id="1.20.80.30">
    <property type="match status" value="1"/>
</dbReference>
<dbReference type="Gene3D" id="3.20.20.60">
    <property type="entry name" value="Phosphoenolpyruvate-binding domains"/>
    <property type="match status" value="1"/>
</dbReference>
<dbReference type="InterPro" id="IPR036637">
    <property type="entry name" value="Phosphohistidine_dom_sf"/>
</dbReference>
<dbReference type="Proteomes" id="UP000547674">
    <property type="component" value="Unassembled WGS sequence"/>
</dbReference>
<evidence type="ECO:0000259" key="15">
    <source>
        <dbReference type="Pfam" id="PF00391"/>
    </source>
</evidence>
<comment type="caution">
    <text evidence="18">The sequence shown here is derived from an EMBL/GenBank/DDBJ whole genome shotgun (WGS) entry which is preliminary data.</text>
</comment>
<evidence type="ECO:0000259" key="17">
    <source>
        <dbReference type="Pfam" id="PF02896"/>
    </source>
</evidence>
<dbReference type="InterPro" id="IPR010121">
    <property type="entry name" value="Pyruvate_phosphate_dikinase"/>
</dbReference>
<evidence type="ECO:0000256" key="4">
    <source>
        <dbReference type="ARBA" id="ARBA00020138"/>
    </source>
</evidence>
<evidence type="ECO:0000256" key="6">
    <source>
        <dbReference type="ARBA" id="ARBA00022723"/>
    </source>
</evidence>
<gene>
    <name evidence="18" type="ORF">HKN21_09255</name>
</gene>
<feature type="binding site" evidence="14">
    <location>
        <position position="794"/>
    </location>
    <ligand>
        <name>Mg(2+)</name>
        <dbReference type="ChEBI" id="CHEBI:18420"/>
    </ligand>
</feature>
<evidence type="ECO:0000256" key="13">
    <source>
        <dbReference type="PIRSR" id="PIRSR000853-2"/>
    </source>
</evidence>
<feature type="binding site" evidence="13">
    <location>
        <position position="562"/>
    </location>
    <ligand>
        <name>substrate</name>
    </ligand>
</feature>
<evidence type="ECO:0000256" key="14">
    <source>
        <dbReference type="PIRSR" id="PIRSR000853-3"/>
    </source>
</evidence>
<dbReference type="NCBIfam" id="NF004531">
    <property type="entry name" value="PRK05878.1"/>
    <property type="match status" value="1"/>
</dbReference>
<proteinExistence type="inferred from homology"/>
<dbReference type="EC" id="2.7.9.1" evidence="3 11"/>
<reference evidence="18 19" key="1">
    <citation type="submission" date="2020-03" db="EMBL/GenBank/DDBJ databases">
        <title>Metabolic flexibility allows generalist bacteria to become dominant in a frequently disturbed ecosystem.</title>
        <authorList>
            <person name="Chen Y.-J."/>
            <person name="Leung P.M."/>
            <person name="Bay S.K."/>
            <person name="Hugenholtz P."/>
            <person name="Kessler A.J."/>
            <person name="Shelley G."/>
            <person name="Waite D.W."/>
            <person name="Cook P.L."/>
            <person name="Greening C."/>
        </authorList>
    </citation>
    <scope>NUCLEOTIDE SEQUENCE [LARGE SCALE GENOMIC DNA]</scope>
    <source>
        <strain evidence="18">SS_bin_28</strain>
    </source>
</reference>
<feature type="domain" description="Pyruvate phosphate dikinase AMP/ATP-binding" evidence="16">
    <location>
        <begin position="21"/>
        <end position="60"/>
    </location>
</feature>
<dbReference type="Pfam" id="PF00391">
    <property type="entry name" value="PEP-utilizers"/>
    <property type="match status" value="1"/>
</dbReference>
<dbReference type="Gene3D" id="3.30.470.20">
    <property type="entry name" value="ATP-grasp fold, B domain"/>
    <property type="match status" value="1"/>
</dbReference>
<feature type="domain" description="Pyruvate phosphate dikinase AMP/ATP-binding" evidence="16">
    <location>
        <begin position="306"/>
        <end position="359"/>
    </location>
</feature>
<dbReference type="GO" id="GO:0050242">
    <property type="term" value="F:pyruvate, phosphate dikinase activity"/>
    <property type="evidence" value="ECO:0007669"/>
    <property type="project" value="UniProtKB-UniRule"/>
</dbReference>
<evidence type="ECO:0000256" key="5">
    <source>
        <dbReference type="ARBA" id="ARBA00022679"/>
    </source>
</evidence>
<dbReference type="Gene3D" id="3.50.30.10">
    <property type="entry name" value="Phosphohistidine domain"/>
    <property type="match status" value="1"/>
</dbReference>
<organism evidence="18 19">
    <name type="scientific">Eiseniibacteriota bacterium</name>
    <dbReference type="NCBI Taxonomy" id="2212470"/>
    <lineage>
        <taxon>Bacteria</taxon>
        <taxon>Candidatus Eiseniibacteriota</taxon>
    </lineage>
</organism>
<dbReference type="GO" id="GO:0016301">
    <property type="term" value="F:kinase activity"/>
    <property type="evidence" value="ECO:0007669"/>
    <property type="project" value="UniProtKB-UniRule"/>
</dbReference>
<feature type="domain" description="Pyruvate phosphate dikinase AMP/ATP-binding" evidence="16">
    <location>
        <begin position="73"/>
        <end position="294"/>
    </location>
</feature>
<keyword evidence="6 14" id="KW-0479">Metal-binding</keyword>
<feature type="binding site" evidence="13">
    <location>
        <position position="818"/>
    </location>
    <ligand>
        <name>substrate</name>
    </ligand>
</feature>
<dbReference type="SUPFAM" id="SSF52009">
    <property type="entry name" value="Phosphohistidine domain"/>
    <property type="match status" value="1"/>
</dbReference>
<feature type="binding site" evidence="13">
    <location>
        <position position="817"/>
    </location>
    <ligand>
        <name>substrate</name>
    </ligand>
</feature>
<dbReference type="Gene3D" id="1.10.189.10">
    <property type="entry name" value="Pyruvate Phosphate Dikinase, domain 2"/>
    <property type="match status" value="1"/>
</dbReference>
<dbReference type="Pfam" id="PF01326">
    <property type="entry name" value="PPDK_N"/>
    <property type="match status" value="3"/>
</dbReference>
<keyword evidence="5 18" id="KW-0808">Transferase</keyword>
<keyword evidence="8 18" id="KW-0418">Kinase</keyword>
<dbReference type="PANTHER" id="PTHR22931:SF9">
    <property type="entry name" value="PYRUVATE, PHOSPHATE DIKINASE 1, CHLOROPLASTIC"/>
    <property type="match status" value="1"/>
</dbReference>
<evidence type="ECO:0000256" key="8">
    <source>
        <dbReference type="ARBA" id="ARBA00022777"/>
    </source>
</evidence>
<feature type="binding site" evidence="13">
    <location>
        <position position="815"/>
    </location>
    <ligand>
        <name>substrate</name>
    </ligand>
</feature>
<feature type="domain" description="PEP-utilising enzyme mobile" evidence="15">
    <location>
        <begin position="423"/>
        <end position="504"/>
    </location>
</feature>
<feature type="active site" description="Proton donor" evidence="12">
    <location>
        <position position="880"/>
    </location>
</feature>
<dbReference type="InterPro" id="IPR018274">
    <property type="entry name" value="PEP_util_AS"/>
</dbReference>
<keyword evidence="18" id="KW-0670">Pyruvate</keyword>
<protein>
    <recommendedName>
        <fullName evidence="4 11">Pyruvate, phosphate dikinase</fullName>
        <ecNumber evidence="3 11">2.7.9.1</ecNumber>
    </recommendedName>
</protein>
<dbReference type="PIRSF" id="PIRSF000853">
    <property type="entry name" value="PPDK"/>
    <property type="match status" value="1"/>
</dbReference>
<comment type="similarity">
    <text evidence="2 11">Belongs to the PEP-utilizing enzyme family.</text>
</comment>
<feature type="binding site" evidence="13">
    <location>
        <position position="659"/>
    </location>
    <ligand>
        <name>substrate</name>
    </ligand>
</feature>
<dbReference type="PROSITE" id="PS00742">
    <property type="entry name" value="PEP_ENZYMES_2"/>
    <property type="match status" value="1"/>
</dbReference>
<dbReference type="NCBIfam" id="TIGR01828">
    <property type="entry name" value="pyru_phos_dikin"/>
    <property type="match status" value="1"/>
</dbReference>
<dbReference type="SUPFAM" id="SSF56059">
    <property type="entry name" value="Glutathione synthetase ATP-binding domain-like"/>
    <property type="match status" value="1"/>
</dbReference>
<dbReference type="SUPFAM" id="SSF51621">
    <property type="entry name" value="Phosphoenolpyruvate/pyruvate domain"/>
    <property type="match status" value="1"/>
</dbReference>
<feature type="domain" description="PEP-utilising enzyme C-terminal" evidence="17">
    <location>
        <begin position="521"/>
        <end position="918"/>
    </location>
</feature>
<evidence type="ECO:0000313" key="19">
    <source>
        <dbReference type="Proteomes" id="UP000547674"/>
    </source>
</evidence>
<dbReference type="InterPro" id="IPR008279">
    <property type="entry name" value="PEP-util_enz_mobile_dom"/>
</dbReference>
<dbReference type="InterPro" id="IPR040442">
    <property type="entry name" value="Pyrv_kinase-like_dom_sf"/>
</dbReference>
<dbReference type="InterPro" id="IPR002192">
    <property type="entry name" value="PPDK_AMP/ATP-bd"/>
</dbReference>
<evidence type="ECO:0000256" key="2">
    <source>
        <dbReference type="ARBA" id="ARBA00007837"/>
    </source>
</evidence>